<feature type="domain" description="WSC" evidence="2">
    <location>
        <begin position="13"/>
        <end position="114"/>
    </location>
</feature>
<evidence type="ECO:0000313" key="4">
    <source>
        <dbReference type="Proteomes" id="UP001301769"/>
    </source>
</evidence>
<keyword evidence="4" id="KW-1185">Reference proteome</keyword>
<dbReference type="PROSITE" id="PS51212">
    <property type="entry name" value="WSC"/>
    <property type="match status" value="2"/>
</dbReference>
<dbReference type="PROSITE" id="PS51257">
    <property type="entry name" value="PROKAR_LIPOPROTEIN"/>
    <property type="match status" value="1"/>
</dbReference>
<dbReference type="PANTHER" id="PTHR45964:SF5">
    <property type="entry name" value="WSCD FAMILY MEMBER CG9164"/>
    <property type="match status" value="1"/>
</dbReference>
<dbReference type="SMART" id="SM00321">
    <property type="entry name" value="WSC"/>
    <property type="match status" value="2"/>
</dbReference>
<keyword evidence="1" id="KW-0677">Repeat</keyword>
<name>A0AAN6XZ82_9PEZI</name>
<gene>
    <name evidence="3" type="ORF">QBC37DRAFT_353826</name>
</gene>
<dbReference type="EMBL" id="MU858249">
    <property type="protein sequence ID" value="KAK4208310.1"/>
    <property type="molecule type" value="Genomic_DNA"/>
</dbReference>
<organism evidence="3 4">
    <name type="scientific">Rhypophila decipiens</name>
    <dbReference type="NCBI Taxonomy" id="261697"/>
    <lineage>
        <taxon>Eukaryota</taxon>
        <taxon>Fungi</taxon>
        <taxon>Dikarya</taxon>
        <taxon>Ascomycota</taxon>
        <taxon>Pezizomycotina</taxon>
        <taxon>Sordariomycetes</taxon>
        <taxon>Sordariomycetidae</taxon>
        <taxon>Sordariales</taxon>
        <taxon>Naviculisporaceae</taxon>
        <taxon>Rhypophila</taxon>
    </lineage>
</organism>
<reference evidence="3" key="1">
    <citation type="journal article" date="2023" name="Mol. Phylogenet. Evol.">
        <title>Genome-scale phylogeny and comparative genomics of the fungal order Sordariales.</title>
        <authorList>
            <person name="Hensen N."/>
            <person name="Bonometti L."/>
            <person name="Westerberg I."/>
            <person name="Brannstrom I.O."/>
            <person name="Guillou S."/>
            <person name="Cros-Aarteil S."/>
            <person name="Calhoun S."/>
            <person name="Haridas S."/>
            <person name="Kuo A."/>
            <person name="Mondo S."/>
            <person name="Pangilinan J."/>
            <person name="Riley R."/>
            <person name="LaButti K."/>
            <person name="Andreopoulos B."/>
            <person name="Lipzen A."/>
            <person name="Chen C."/>
            <person name="Yan M."/>
            <person name="Daum C."/>
            <person name="Ng V."/>
            <person name="Clum A."/>
            <person name="Steindorff A."/>
            <person name="Ohm R.A."/>
            <person name="Martin F."/>
            <person name="Silar P."/>
            <person name="Natvig D.O."/>
            <person name="Lalanne C."/>
            <person name="Gautier V."/>
            <person name="Ament-Velasquez S.L."/>
            <person name="Kruys A."/>
            <person name="Hutchinson M.I."/>
            <person name="Powell A.J."/>
            <person name="Barry K."/>
            <person name="Miller A.N."/>
            <person name="Grigoriev I.V."/>
            <person name="Debuchy R."/>
            <person name="Gladieux P."/>
            <person name="Hiltunen Thoren M."/>
            <person name="Johannesson H."/>
        </authorList>
    </citation>
    <scope>NUCLEOTIDE SEQUENCE</scope>
    <source>
        <strain evidence="3">PSN293</strain>
    </source>
</reference>
<proteinExistence type="predicted"/>
<dbReference type="InterPro" id="IPR051589">
    <property type="entry name" value="Sialate-O-sulfotransferase"/>
</dbReference>
<dbReference type="Pfam" id="PF01822">
    <property type="entry name" value="WSC"/>
    <property type="match status" value="2"/>
</dbReference>
<evidence type="ECO:0000256" key="1">
    <source>
        <dbReference type="ARBA" id="ARBA00022737"/>
    </source>
</evidence>
<dbReference type="Proteomes" id="UP001301769">
    <property type="component" value="Unassembled WGS sequence"/>
</dbReference>
<comment type="caution">
    <text evidence="3">The sequence shown here is derived from an EMBL/GenBank/DDBJ whole genome shotgun (WGS) entry which is preliminary data.</text>
</comment>
<evidence type="ECO:0000313" key="3">
    <source>
        <dbReference type="EMBL" id="KAK4208310.1"/>
    </source>
</evidence>
<sequence>MIPTFNKRVNYTQSWSYGCYTEPGGHDAHAHPRRALTGPSYIAQHNMTLDTCESFCVGSGYSLWGVEYGGECYCGNHLSHGSFPTFPDDCDLPCPGDAHEYCGGLNRLSLYGSEPYPPKVIASSHPAVYKHRFLGCWTEGEGSRALLGPRVTSARFMTVERCGNFCIDSGYTGFGLEYGSECYCGNELAKSSKICDAKECNMECSGKEGEVCGGRDTLSLYLWI</sequence>
<feature type="domain" description="WSC" evidence="2">
    <location>
        <begin position="130"/>
        <end position="224"/>
    </location>
</feature>
<evidence type="ECO:0000259" key="2">
    <source>
        <dbReference type="PROSITE" id="PS51212"/>
    </source>
</evidence>
<accession>A0AAN6XZ82</accession>
<dbReference type="AlphaFoldDB" id="A0AAN6XZ82"/>
<dbReference type="PANTHER" id="PTHR45964">
    <property type="entry name" value="WSCD FAMILY MEMBER CG9164"/>
    <property type="match status" value="1"/>
</dbReference>
<protein>
    <submittedName>
        <fullName evidence="3">Fungistatic metabolite</fullName>
    </submittedName>
</protein>
<dbReference type="InterPro" id="IPR002889">
    <property type="entry name" value="WSC_carb-bd"/>
</dbReference>
<reference evidence="3" key="2">
    <citation type="submission" date="2023-05" db="EMBL/GenBank/DDBJ databases">
        <authorList>
            <consortium name="Lawrence Berkeley National Laboratory"/>
            <person name="Steindorff A."/>
            <person name="Hensen N."/>
            <person name="Bonometti L."/>
            <person name="Westerberg I."/>
            <person name="Brannstrom I.O."/>
            <person name="Guillou S."/>
            <person name="Cros-Aarteil S."/>
            <person name="Calhoun S."/>
            <person name="Haridas S."/>
            <person name="Kuo A."/>
            <person name="Mondo S."/>
            <person name="Pangilinan J."/>
            <person name="Riley R."/>
            <person name="Labutti K."/>
            <person name="Andreopoulos B."/>
            <person name="Lipzen A."/>
            <person name="Chen C."/>
            <person name="Yanf M."/>
            <person name="Daum C."/>
            <person name="Ng V."/>
            <person name="Clum A."/>
            <person name="Ohm R."/>
            <person name="Martin F."/>
            <person name="Silar P."/>
            <person name="Natvig D."/>
            <person name="Lalanne C."/>
            <person name="Gautier V."/>
            <person name="Ament-Velasquez S.L."/>
            <person name="Kruys A."/>
            <person name="Hutchinson M.I."/>
            <person name="Powell A.J."/>
            <person name="Barry K."/>
            <person name="Miller A.N."/>
            <person name="Grigoriev I.V."/>
            <person name="Debuchy R."/>
            <person name="Gladieux P."/>
            <person name="Thoren M.H."/>
            <person name="Johannesson H."/>
        </authorList>
    </citation>
    <scope>NUCLEOTIDE SEQUENCE</scope>
    <source>
        <strain evidence="3">PSN293</strain>
    </source>
</reference>